<keyword evidence="3" id="KW-1185">Reference proteome</keyword>
<dbReference type="InterPro" id="IPR007791">
    <property type="entry name" value="DjlA_N"/>
</dbReference>
<dbReference type="RefSeq" id="WP_244537043.1">
    <property type="nucleotide sequence ID" value="NZ_FOTK01000004.1"/>
</dbReference>
<sequence length="336" mass="36243">MLAWTMSHPETQVRTPARRAFDHLRDAFAAEFDGRRPAGGLVLAAEPGRTSPLRYRGASGTFEVDVAPDVIGTLPDLAQFPETLAFGREILGRCTDRLDAYSRHVGRHPSRASTLQALALLPPDERQRALGAAGRGDLEWLAARADAGASVPFADVFGRLSGQAADKATPARLRELGDTLCRLGLGLIPDPRFPARHAGASSVVLFPLEGPAEAVEPPTDAYRAAFLTLSVGMLVAMADGEVTDDERAVLREMAAVSPGLAPDERRRLAADSSWLEATPAELPSLRARLVELGAERRQAVGDMLVRVASSDGRHDRAEIALLEKVFRHMGIERDRL</sequence>
<dbReference type="Gene3D" id="1.10.3680.10">
    <property type="entry name" value="TerB-like"/>
    <property type="match status" value="1"/>
</dbReference>
<feature type="domain" description="Co-chaperone DjlA N-terminal" evidence="1">
    <location>
        <begin position="229"/>
        <end position="333"/>
    </location>
</feature>
<proteinExistence type="predicted"/>
<dbReference type="EMBL" id="FOTK01000004">
    <property type="protein sequence ID" value="SFL37164.1"/>
    <property type="molecule type" value="Genomic_DNA"/>
</dbReference>
<evidence type="ECO:0000313" key="3">
    <source>
        <dbReference type="Proteomes" id="UP000199048"/>
    </source>
</evidence>
<dbReference type="Proteomes" id="UP000199048">
    <property type="component" value="Unassembled WGS sequence"/>
</dbReference>
<evidence type="ECO:0000313" key="2">
    <source>
        <dbReference type="EMBL" id="SFL37164.1"/>
    </source>
</evidence>
<dbReference type="STRING" id="582667.SAMN05192568_100431"/>
<dbReference type="InterPro" id="IPR029024">
    <property type="entry name" value="TerB-like"/>
</dbReference>
<dbReference type="SUPFAM" id="SSF158682">
    <property type="entry name" value="TerB-like"/>
    <property type="match status" value="1"/>
</dbReference>
<dbReference type="AlphaFoldDB" id="A0A1I4H4H9"/>
<gene>
    <name evidence="2" type="ORF">SAMN05192568_100431</name>
</gene>
<protein>
    <submittedName>
        <fullName evidence="2">Tellurite resistance protein TerB</fullName>
    </submittedName>
</protein>
<organism evidence="2 3">
    <name type="scientific">Methylobacterium pseudosasicola</name>
    <dbReference type="NCBI Taxonomy" id="582667"/>
    <lineage>
        <taxon>Bacteria</taxon>
        <taxon>Pseudomonadati</taxon>
        <taxon>Pseudomonadota</taxon>
        <taxon>Alphaproteobacteria</taxon>
        <taxon>Hyphomicrobiales</taxon>
        <taxon>Methylobacteriaceae</taxon>
        <taxon>Methylobacterium</taxon>
    </lineage>
</organism>
<accession>A0A1I4H4H9</accession>
<dbReference type="CDD" id="cd07176">
    <property type="entry name" value="terB"/>
    <property type="match status" value="1"/>
</dbReference>
<name>A0A1I4H4H9_9HYPH</name>
<reference evidence="3" key="1">
    <citation type="submission" date="2016-10" db="EMBL/GenBank/DDBJ databases">
        <authorList>
            <person name="Varghese N."/>
            <person name="Submissions S."/>
        </authorList>
    </citation>
    <scope>NUCLEOTIDE SEQUENCE [LARGE SCALE GENOMIC DNA]</scope>
    <source>
        <strain evidence="3">BL36</strain>
    </source>
</reference>
<evidence type="ECO:0000259" key="1">
    <source>
        <dbReference type="Pfam" id="PF05099"/>
    </source>
</evidence>
<dbReference type="Pfam" id="PF05099">
    <property type="entry name" value="TerB"/>
    <property type="match status" value="1"/>
</dbReference>